<accession>A0A8H3H5Y7</accession>
<protein>
    <submittedName>
        <fullName evidence="2">Uncharacterized protein</fullName>
    </submittedName>
</protein>
<reference evidence="2" key="1">
    <citation type="submission" date="2021-01" db="EMBL/GenBank/DDBJ databases">
        <authorList>
            <person name="Kaushik A."/>
        </authorList>
    </citation>
    <scope>NUCLEOTIDE SEQUENCE</scope>
    <source>
        <strain evidence="2">Type strain: AG8-Rh-89/</strain>
    </source>
</reference>
<evidence type="ECO:0000313" key="2">
    <source>
        <dbReference type="EMBL" id="CAE6498710.1"/>
    </source>
</evidence>
<comment type="caution">
    <text evidence="2">The sequence shown here is derived from an EMBL/GenBank/DDBJ whole genome shotgun (WGS) entry which is preliminary data.</text>
</comment>
<feature type="compositionally biased region" description="Basic and acidic residues" evidence="1">
    <location>
        <begin position="89"/>
        <end position="107"/>
    </location>
</feature>
<dbReference type="Proteomes" id="UP000663850">
    <property type="component" value="Unassembled WGS sequence"/>
</dbReference>
<proteinExistence type="predicted"/>
<feature type="region of interest" description="Disordered" evidence="1">
    <location>
        <begin position="89"/>
        <end position="108"/>
    </location>
</feature>
<gene>
    <name evidence="2" type="ORF">RDB_LOCUS92621</name>
</gene>
<dbReference type="EMBL" id="CAJMWZ010004995">
    <property type="protein sequence ID" value="CAE6498710.1"/>
    <property type="molecule type" value="Genomic_DNA"/>
</dbReference>
<name>A0A8H3H5Y7_9AGAM</name>
<dbReference type="AlphaFoldDB" id="A0A8H3H5Y7"/>
<evidence type="ECO:0000256" key="1">
    <source>
        <dbReference type="SAM" id="MobiDB-lite"/>
    </source>
</evidence>
<organism evidence="2 3">
    <name type="scientific">Rhizoctonia solani</name>
    <dbReference type="NCBI Taxonomy" id="456999"/>
    <lineage>
        <taxon>Eukaryota</taxon>
        <taxon>Fungi</taxon>
        <taxon>Dikarya</taxon>
        <taxon>Basidiomycota</taxon>
        <taxon>Agaricomycotina</taxon>
        <taxon>Agaricomycetes</taxon>
        <taxon>Cantharellales</taxon>
        <taxon>Ceratobasidiaceae</taxon>
        <taxon>Rhizoctonia</taxon>
    </lineage>
</organism>
<evidence type="ECO:0000313" key="3">
    <source>
        <dbReference type="Proteomes" id="UP000663850"/>
    </source>
</evidence>
<sequence length="294" mass="32430">MSNNLSGFEQLGTVANVAQILSLLGQLIKCMPNSKSDPTKALSKLQKELDSFGMLLIREKNVVTGDTFQEFGKQCVRIDLKIQKEIERFDKSSKSKSEKKASLENTRRISGNLQKVKKDFLTSSANARNIRSTSTIHVNIDDSTTTNTSDGLASIPRGVWEMCTSRAESRELPTHIEPNVPRGEELSQPASGIQVEPGYFLTFIQADGTERLVHSEDLKRDPRIAPELVNVIMRMVEAYQQGAPVAPSYPSAHSVQIECVTGNAGSQGAPIYRINLDRVPEIIDAQETRGDDNV</sequence>